<proteinExistence type="predicted"/>
<sequence length="205" mass="22959">MLLVWSASEMMNAENMFATIAARAPERRLQNKFPTNSMPCRDWAHGEQDGWRLDVRLGLFNQYHEIQITSGPETVAAALRRLQPLYNSFDPGSFCEPVLKLKIISDRIATNGSARRWNDANANPQSTLPRQPFGHTGRCAVTARSRKFTAGPRDRLLTIIKVQPLFETSSPSLADLVDASSTAMLHLGQCSLSPCGKRRLYRKCI</sequence>
<accession>A0ABW5QHR5</accession>
<protein>
    <submittedName>
        <fullName evidence="1">Uncharacterized protein</fullName>
    </submittedName>
</protein>
<dbReference type="Proteomes" id="UP001597521">
    <property type="component" value="Unassembled WGS sequence"/>
</dbReference>
<gene>
    <name evidence="1" type="ORF">ACFSX5_04740</name>
</gene>
<comment type="caution">
    <text evidence="1">The sequence shown here is derived from an EMBL/GenBank/DDBJ whole genome shotgun (WGS) entry which is preliminary data.</text>
</comment>
<evidence type="ECO:0000313" key="1">
    <source>
        <dbReference type="EMBL" id="MFD2647103.1"/>
    </source>
</evidence>
<dbReference type="RefSeq" id="WP_386832140.1">
    <property type="nucleotide sequence ID" value="NZ_JBHUNP010000001.1"/>
</dbReference>
<keyword evidence="2" id="KW-1185">Reference proteome</keyword>
<name>A0ABW5QHR5_9HYPH</name>
<evidence type="ECO:0000313" key="2">
    <source>
        <dbReference type="Proteomes" id="UP001597521"/>
    </source>
</evidence>
<dbReference type="EMBL" id="JBHUNP010000001">
    <property type="protein sequence ID" value="MFD2647103.1"/>
    <property type="molecule type" value="Genomic_DNA"/>
</dbReference>
<organism evidence="1 2">
    <name type="scientific">Devosia albogilva</name>
    <dbReference type="NCBI Taxonomy" id="429726"/>
    <lineage>
        <taxon>Bacteria</taxon>
        <taxon>Pseudomonadati</taxon>
        <taxon>Pseudomonadota</taxon>
        <taxon>Alphaproteobacteria</taxon>
        <taxon>Hyphomicrobiales</taxon>
        <taxon>Devosiaceae</taxon>
        <taxon>Devosia</taxon>
    </lineage>
</organism>
<reference evidence="2" key="1">
    <citation type="journal article" date="2019" name="Int. J. Syst. Evol. Microbiol.">
        <title>The Global Catalogue of Microorganisms (GCM) 10K type strain sequencing project: providing services to taxonomists for standard genome sequencing and annotation.</title>
        <authorList>
            <consortium name="The Broad Institute Genomics Platform"/>
            <consortium name="The Broad Institute Genome Sequencing Center for Infectious Disease"/>
            <person name="Wu L."/>
            <person name="Ma J."/>
        </authorList>
    </citation>
    <scope>NUCLEOTIDE SEQUENCE [LARGE SCALE GENOMIC DNA]</scope>
    <source>
        <strain evidence="2">CCM 7427</strain>
    </source>
</reference>